<sequence>MPTRPHDKANELFEVVRVISQLLQLDTSEVAGLALELGKKRDDWDSAEQSLLAVGVLAGRRLEAEGGTPVQLIL</sequence>
<protein>
    <submittedName>
        <fullName evidence="1">Uncharacterized protein</fullName>
    </submittedName>
</protein>
<accession>A0A940WF68</accession>
<evidence type="ECO:0000313" key="1">
    <source>
        <dbReference type="EMBL" id="MBP2704420.1"/>
    </source>
</evidence>
<comment type="caution">
    <text evidence="1">The sequence shown here is derived from an EMBL/GenBank/DDBJ whole genome shotgun (WGS) entry which is preliminary data.</text>
</comment>
<dbReference type="RefSeq" id="WP_210155725.1">
    <property type="nucleotide sequence ID" value="NZ_JAFCNB010000005.1"/>
</dbReference>
<gene>
    <name evidence="1" type="ORF">JOL79_11405</name>
</gene>
<proteinExistence type="predicted"/>
<organism evidence="1 2">
    <name type="scientific">Microbispora oryzae</name>
    <dbReference type="NCBI Taxonomy" id="2806554"/>
    <lineage>
        <taxon>Bacteria</taxon>
        <taxon>Bacillati</taxon>
        <taxon>Actinomycetota</taxon>
        <taxon>Actinomycetes</taxon>
        <taxon>Streptosporangiales</taxon>
        <taxon>Streptosporangiaceae</taxon>
        <taxon>Microbispora</taxon>
    </lineage>
</organism>
<dbReference type="Proteomes" id="UP000674234">
    <property type="component" value="Unassembled WGS sequence"/>
</dbReference>
<dbReference type="AlphaFoldDB" id="A0A940WF68"/>
<keyword evidence="2" id="KW-1185">Reference proteome</keyword>
<evidence type="ECO:0000313" key="2">
    <source>
        <dbReference type="Proteomes" id="UP000674234"/>
    </source>
</evidence>
<dbReference type="EMBL" id="JAFCNB010000005">
    <property type="protein sequence ID" value="MBP2704420.1"/>
    <property type="molecule type" value="Genomic_DNA"/>
</dbReference>
<reference evidence="1" key="1">
    <citation type="submission" date="2021-02" db="EMBL/GenBank/DDBJ databases">
        <title>Draft genome sequence of Microbispora sp. RL4-1S isolated from rice leaves in Thailand.</title>
        <authorList>
            <person name="Muangham S."/>
            <person name="Duangmal K."/>
        </authorList>
    </citation>
    <scope>NUCLEOTIDE SEQUENCE</scope>
    <source>
        <strain evidence="1">RL4-1S</strain>
    </source>
</reference>
<name>A0A940WF68_9ACTN</name>